<gene>
    <name evidence="3" type="ORF">A2827_00335</name>
</gene>
<dbReference type="STRING" id="1802158.A2827_00335"/>
<keyword evidence="1" id="KW-1133">Transmembrane helix</keyword>
<evidence type="ECO:0000259" key="2">
    <source>
        <dbReference type="PROSITE" id="PS50234"/>
    </source>
</evidence>
<sequence length="326" mass="36024">MEYTQIAMFTAVAIAAFVSFLFLIKGVFKRASISAMLWMPKNTVLKTHFIRIACLAAILGSLILIIIPTPISNKKNLAETAHVLFLIDVSKSQAAERPLGTRNQLEKSKSIVKEICDEFPNIRTAIYAFTDKVRSHSYFSDFADNSHNCSYANATLDNIVFIESVTGSGSNIARSLLITSNTFPKEAESRIIILFSDGGYTNEGNEFVRSLADIRKNNIKLIVVGVGEKDGAFIPIYDNKGNVIAVEKTFGGKKVVAALNADTLRAIAKEVDGEYFDRQQTDELFSEIRENLVEQRISKETPYSAWKLAPLAIIIAGTMILAKLII</sequence>
<feature type="transmembrane region" description="Helical" evidence="1">
    <location>
        <begin position="49"/>
        <end position="67"/>
    </location>
</feature>
<keyword evidence="1" id="KW-0472">Membrane</keyword>
<dbReference type="EMBL" id="MHOD01000001">
    <property type="protein sequence ID" value="OGZ58720.1"/>
    <property type="molecule type" value="Genomic_DNA"/>
</dbReference>
<dbReference type="CDD" id="cd00198">
    <property type="entry name" value="vWFA"/>
    <property type="match status" value="1"/>
</dbReference>
<organism evidence="3 4">
    <name type="scientific">Candidatus Spechtbacteria bacterium RIFCSPHIGHO2_01_FULL_43_30</name>
    <dbReference type="NCBI Taxonomy" id="1802158"/>
    <lineage>
        <taxon>Bacteria</taxon>
        <taxon>Candidatus Spechtiibacteriota</taxon>
    </lineage>
</organism>
<dbReference type="SMART" id="SM00327">
    <property type="entry name" value="VWA"/>
    <property type="match status" value="1"/>
</dbReference>
<dbReference type="Gene3D" id="3.40.50.410">
    <property type="entry name" value="von Willebrand factor, type A domain"/>
    <property type="match status" value="1"/>
</dbReference>
<dbReference type="PROSITE" id="PS50234">
    <property type="entry name" value="VWFA"/>
    <property type="match status" value="1"/>
</dbReference>
<accession>A0A1G2H8T3</accession>
<keyword evidence="1" id="KW-0812">Transmembrane</keyword>
<dbReference type="InterPro" id="IPR036465">
    <property type="entry name" value="vWFA_dom_sf"/>
</dbReference>
<dbReference type="AlphaFoldDB" id="A0A1G2H8T3"/>
<proteinExistence type="predicted"/>
<comment type="caution">
    <text evidence="3">The sequence shown here is derived from an EMBL/GenBank/DDBJ whole genome shotgun (WGS) entry which is preliminary data.</text>
</comment>
<dbReference type="InterPro" id="IPR002035">
    <property type="entry name" value="VWF_A"/>
</dbReference>
<feature type="transmembrane region" description="Helical" evidence="1">
    <location>
        <begin position="6"/>
        <end position="28"/>
    </location>
</feature>
<evidence type="ECO:0000313" key="4">
    <source>
        <dbReference type="Proteomes" id="UP000177932"/>
    </source>
</evidence>
<evidence type="ECO:0000313" key="3">
    <source>
        <dbReference type="EMBL" id="OGZ58720.1"/>
    </source>
</evidence>
<dbReference type="Proteomes" id="UP000177932">
    <property type="component" value="Unassembled WGS sequence"/>
</dbReference>
<evidence type="ECO:0000256" key="1">
    <source>
        <dbReference type="SAM" id="Phobius"/>
    </source>
</evidence>
<dbReference type="SUPFAM" id="SSF53300">
    <property type="entry name" value="vWA-like"/>
    <property type="match status" value="1"/>
</dbReference>
<reference evidence="3 4" key="1">
    <citation type="journal article" date="2016" name="Nat. Commun.">
        <title>Thousands of microbial genomes shed light on interconnected biogeochemical processes in an aquifer system.</title>
        <authorList>
            <person name="Anantharaman K."/>
            <person name="Brown C.T."/>
            <person name="Hug L.A."/>
            <person name="Sharon I."/>
            <person name="Castelle C.J."/>
            <person name="Probst A.J."/>
            <person name="Thomas B.C."/>
            <person name="Singh A."/>
            <person name="Wilkins M.J."/>
            <person name="Karaoz U."/>
            <person name="Brodie E.L."/>
            <person name="Williams K.H."/>
            <person name="Hubbard S.S."/>
            <person name="Banfield J.F."/>
        </authorList>
    </citation>
    <scope>NUCLEOTIDE SEQUENCE [LARGE SCALE GENOMIC DNA]</scope>
</reference>
<feature type="domain" description="VWFA" evidence="2">
    <location>
        <begin position="82"/>
        <end position="271"/>
    </location>
</feature>
<dbReference type="Pfam" id="PF00092">
    <property type="entry name" value="VWA"/>
    <property type="match status" value="1"/>
</dbReference>
<name>A0A1G2H8T3_9BACT</name>
<protein>
    <recommendedName>
        <fullName evidence="2">VWFA domain-containing protein</fullName>
    </recommendedName>
</protein>